<evidence type="ECO:0000256" key="4">
    <source>
        <dbReference type="ARBA" id="ARBA00004406"/>
    </source>
</evidence>
<keyword evidence="10 14" id="KW-0560">Oxidoreductase</keyword>
<dbReference type="InterPro" id="IPR001128">
    <property type="entry name" value="Cyt_P450"/>
</dbReference>
<evidence type="ECO:0000256" key="13">
    <source>
        <dbReference type="ARBA" id="ARBA00023136"/>
    </source>
</evidence>
<evidence type="ECO:0000256" key="9">
    <source>
        <dbReference type="ARBA" id="ARBA00022848"/>
    </source>
</evidence>
<dbReference type="PROSITE" id="PS00086">
    <property type="entry name" value="CYTOCHROME_P450"/>
    <property type="match status" value="2"/>
</dbReference>
<accession>A0A7R9KKF5</accession>
<dbReference type="Pfam" id="PF00067">
    <property type="entry name" value="p450"/>
    <property type="match status" value="3"/>
</dbReference>
<dbReference type="InterPro" id="IPR017972">
    <property type="entry name" value="Cyt_P450_CS"/>
</dbReference>
<dbReference type="PANTHER" id="PTHR24292:SF54">
    <property type="entry name" value="CYP9F3-RELATED"/>
    <property type="match status" value="1"/>
</dbReference>
<keyword evidence="9" id="KW-0492">Microsome</keyword>
<evidence type="ECO:0000313" key="16">
    <source>
        <dbReference type="Proteomes" id="UP000759131"/>
    </source>
</evidence>
<evidence type="ECO:0000256" key="10">
    <source>
        <dbReference type="ARBA" id="ARBA00023002"/>
    </source>
</evidence>
<dbReference type="EMBL" id="OC857128">
    <property type="protein sequence ID" value="CAD7624772.1"/>
    <property type="molecule type" value="Genomic_DNA"/>
</dbReference>
<evidence type="ECO:0000313" key="15">
    <source>
        <dbReference type="EMBL" id="CAD7624772.1"/>
    </source>
</evidence>
<dbReference type="PANTHER" id="PTHR24292">
    <property type="entry name" value="CYTOCHROME P450"/>
    <property type="match status" value="1"/>
</dbReference>
<dbReference type="GO" id="GO:0016705">
    <property type="term" value="F:oxidoreductase activity, acting on paired donors, with incorporation or reduction of molecular oxygen"/>
    <property type="evidence" value="ECO:0007669"/>
    <property type="project" value="InterPro"/>
</dbReference>
<sequence>IFEGNEPILQVADPELIKHILVKDFNVFADRHSASRSHKHPIAGKILTELRGDDWKRVRSIASPVFTSGKMRKMYPMVRRSVEGFLNTLDTYAKDMRVINAKDMFDCYTMDVISNCAFAIKSDAFKDPNNPFVVNATVLSFCSYELALNPDVQQKLYEEVMSSLDTNGEIDYEVLIKLPFLDAVIAETLRLHTPTIKIGRIAAQDYRLGNTGITVYKGQIVEIPVYAIHHSEEYYTNPEKFISDRFLPENRHKIIPYTYLPFSSGPRKCIGMSIFEGNKPLLQVAEPELLKHILVKDFPVFADRKAGTGNTKHPIVSLFLTSVQGRDWKRIRSIISPAFSASKMKIMYLLVRQSVEGFINTLDTYAKDKREINALDMYGCLTMDVISNCAFATKTDAFKDPNDEKEKTVDKDESDTYEAHHINEGEEELRIEKKVLDIKVSNKSLTENEIIAQGILFFATGYLTTATTLAFCSYELALNPDVQQKLYEEVMSSMDTNGEIDYEVLIKLPFLDAVIAETLRLHPPSVKISRIATKDYRLGNTGIFLHKGDVVEIPIHAIHHSEDYYPNPEMFIPDRFLPENRHKIIPYTYLPFGSGPRNCIGMRN</sequence>
<comment type="function">
    <text evidence="2">May be involved in the metabolism of insect hormones and in the breakdown of synthetic insecticides.</text>
</comment>
<dbReference type="EMBL" id="CAJPIZ010002553">
    <property type="protein sequence ID" value="CAG2105202.1"/>
    <property type="molecule type" value="Genomic_DNA"/>
</dbReference>
<dbReference type="InterPro" id="IPR036396">
    <property type="entry name" value="Cyt_P450_sf"/>
</dbReference>
<evidence type="ECO:0000256" key="2">
    <source>
        <dbReference type="ARBA" id="ARBA00003690"/>
    </source>
</evidence>
<keyword evidence="11 14" id="KW-0408">Iron</keyword>
<keyword evidence="6 14" id="KW-0349">Heme</keyword>
<dbReference type="SUPFAM" id="SSF48264">
    <property type="entry name" value="Cytochrome P450"/>
    <property type="match status" value="2"/>
</dbReference>
<dbReference type="OrthoDB" id="6428965at2759"/>
<dbReference type="GO" id="GO:0005506">
    <property type="term" value="F:iron ion binding"/>
    <property type="evidence" value="ECO:0007669"/>
    <property type="project" value="InterPro"/>
</dbReference>
<proteinExistence type="inferred from homology"/>
<comment type="subcellular location">
    <subcellularLocation>
        <location evidence="4">Endoplasmic reticulum membrane</location>
        <topology evidence="4">Peripheral membrane protein</topology>
    </subcellularLocation>
    <subcellularLocation>
        <location evidence="3">Microsome membrane</location>
        <topology evidence="3">Peripheral membrane protein</topology>
    </subcellularLocation>
</comment>
<evidence type="ECO:0000256" key="7">
    <source>
        <dbReference type="ARBA" id="ARBA00022723"/>
    </source>
</evidence>
<name>A0A7R9KKF5_9ACAR</name>
<keyword evidence="7 14" id="KW-0479">Metal-binding</keyword>
<evidence type="ECO:0000256" key="6">
    <source>
        <dbReference type="ARBA" id="ARBA00022617"/>
    </source>
</evidence>
<keyword evidence="8" id="KW-0256">Endoplasmic reticulum</keyword>
<comment type="cofactor">
    <cofactor evidence="1">
        <name>heme</name>
        <dbReference type="ChEBI" id="CHEBI:30413"/>
    </cofactor>
</comment>
<keyword evidence="12 14" id="KW-0503">Monooxygenase</keyword>
<protein>
    <recommendedName>
        <fullName evidence="17">Cytochrome P450</fullName>
    </recommendedName>
</protein>
<evidence type="ECO:0000256" key="1">
    <source>
        <dbReference type="ARBA" id="ARBA00001971"/>
    </source>
</evidence>
<dbReference type="Proteomes" id="UP000759131">
    <property type="component" value="Unassembled WGS sequence"/>
</dbReference>
<evidence type="ECO:0000256" key="3">
    <source>
        <dbReference type="ARBA" id="ARBA00004174"/>
    </source>
</evidence>
<dbReference type="GO" id="GO:0005789">
    <property type="term" value="C:endoplasmic reticulum membrane"/>
    <property type="evidence" value="ECO:0007669"/>
    <property type="project" value="UniProtKB-SubCell"/>
</dbReference>
<evidence type="ECO:0008006" key="17">
    <source>
        <dbReference type="Google" id="ProtNLM"/>
    </source>
</evidence>
<comment type="similarity">
    <text evidence="5 14">Belongs to the cytochrome P450 family.</text>
</comment>
<feature type="non-terminal residue" evidence="15">
    <location>
        <position position="1"/>
    </location>
</feature>
<dbReference type="PRINTS" id="PR00385">
    <property type="entry name" value="P450"/>
</dbReference>
<keyword evidence="16" id="KW-1185">Reference proteome</keyword>
<dbReference type="InterPro" id="IPR050476">
    <property type="entry name" value="Insect_CytP450_Detox"/>
</dbReference>
<evidence type="ECO:0000256" key="8">
    <source>
        <dbReference type="ARBA" id="ARBA00022824"/>
    </source>
</evidence>
<evidence type="ECO:0000256" key="12">
    <source>
        <dbReference type="ARBA" id="ARBA00023033"/>
    </source>
</evidence>
<dbReference type="GO" id="GO:0020037">
    <property type="term" value="F:heme binding"/>
    <property type="evidence" value="ECO:0007669"/>
    <property type="project" value="InterPro"/>
</dbReference>
<dbReference type="AlphaFoldDB" id="A0A7R9KKF5"/>
<keyword evidence="13" id="KW-0472">Membrane</keyword>
<gene>
    <name evidence="15" type="ORF">OSB1V03_LOCUS5212</name>
</gene>
<dbReference type="Gene3D" id="1.10.630.10">
    <property type="entry name" value="Cytochrome P450"/>
    <property type="match status" value="4"/>
</dbReference>
<dbReference type="InterPro" id="IPR002403">
    <property type="entry name" value="Cyt_P450_E_grp-IV"/>
</dbReference>
<reference evidence="15" key="1">
    <citation type="submission" date="2020-11" db="EMBL/GenBank/DDBJ databases">
        <authorList>
            <person name="Tran Van P."/>
        </authorList>
    </citation>
    <scope>NUCLEOTIDE SEQUENCE</scope>
</reference>
<dbReference type="GO" id="GO:0004497">
    <property type="term" value="F:monooxygenase activity"/>
    <property type="evidence" value="ECO:0007669"/>
    <property type="project" value="UniProtKB-KW"/>
</dbReference>
<evidence type="ECO:0000256" key="5">
    <source>
        <dbReference type="ARBA" id="ARBA00010617"/>
    </source>
</evidence>
<dbReference type="PRINTS" id="PR00465">
    <property type="entry name" value="EP450IV"/>
</dbReference>
<evidence type="ECO:0000256" key="14">
    <source>
        <dbReference type="RuleBase" id="RU000461"/>
    </source>
</evidence>
<organism evidence="15">
    <name type="scientific">Medioppia subpectinata</name>
    <dbReference type="NCBI Taxonomy" id="1979941"/>
    <lineage>
        <taxon>Eukaryota</taxon>
        <taxon>Metazoa</taxon>
        <taxon>Ecdysozoa</taxon>
        <taxon>Arthropoda</taxon>
        <taxon>Chelicerata</taxon>
        <taxon>Arachnida</taxon>
        <taxon>Acari</taxon>
        <taxon>Acariformes</taxon>
        <taxon>Sarcoptiformes</taxon>
        <taxon>Oribatida</taxon>
        <taxon>Brachypylina</taxon>
        <taxon>Oppioidea</taxon>
        <taxon>Oppiidae</taxon>
        <taxon>Medioppia</taxon>
    </lineage>
</organism>
<evidence type="ECO:0000256" key="11">
    <source>
        <dbReference type="ARBA" id="ARBA00023004"/>
    </source>
</evidence>